<evidence type="ECO:0000256" key="1">
    <source>
        <dbReference type="SAM" id="Coils"/>
    </source>
</evidence>
<gene>
    <name evidence="3" type="ORF">U6A24_19815</name>
</gene>
<feature type="signal peptide" evidence="2">
    <location>
        <begin position="1"/>
        <end position="18"/>
    </location>
</feature>
<evidence type="ECO:0000313" key="3">
    <source>
        <dbReference type="EMBL" id="MEB3347734.1"/>
    </source>
</evidence>
<proteinExistence type="predicted"/>
<dbReference type="Proteomes" id="UP001327027">
    <property type="component" value="Unassembled WGS sequence"/>
</dbReference>
<sequence>MKNFIFSLSILLTSALTAQQTNTFPVHGSVGIGTMNPQEKLEVTGKIYLNSGPDDDGIYWARHNMTMGTIPGSYNHNNFKLKPGGSSQGVLQSVFQMYTAASETNHAEKIRIHTSGNSFFNGGNVGIGTTNPQEKLEVKGKIYLNSGPDDDGIYWARHNMTMGTIPGSYNHNNFKLKPGGSSQGVLQSVFQMYTAASETNHAEKIRIHTSGNSFFNGGNVGIGTTNPQEKLEVTGKIYLNSGPDDDGIYWARHNMTMGTIPGSYNHNNFKLKPGGSSQGVLQSVFQMYTAASETNHAEKIRIHTSGNSFFNGGNVGIGTTTPDSKLTVKGKIHAEEVKIDLSVPAPDYVFKKEYDLLTIDEVQQHIQEKGHLPNIPSAKVMEAEGVDLGAMNMKLLEKIEELTLYTIEQENRIKQLEQKMNSILQNKQRQ</sequence>
<keyword evidence="2" id="KW-0732">Signal</keyword>
<reference evidence="3 4" key="1">
    <citation type="journal article" date="2013" name="Int. J. Syst. Evol. Microbiol.">
        <title>Aquimarina gracilis sp. nov., isolated from the gut microflora of a mussel, Mytilus coruscus, and emended description of Aquimarina spongiae.</title>
        <authorList>
            <person name="Park S.C."/>
            <person name="Choe H.N."/>
            <person name="Baik K.S."/>
            <person name="Seong C.N."/>
        </authorList>
    </citation>
    <scope>NUCLEOTIDE SEQUENCE [LARGE SCALE GENOMIC DNA]</scope>
    <source>
        <strain evidence="3 4">PSC32</strain>
    </source>
</reference>
<evidence type="ECO:0000313" key="4">
    <source>
        <dbReference type="Proteomes" id="UP001327027"/>
    </source>
</evidence>
<feature type="coiled-coil region" evidence="1">
    <location>
        <begin position="399"/>
        <end position="426"/>
    </location>
</feature>
<dbReference type="RefSeq" id="WP_324181758.1">
    <property type="nucleotide sequence ID" value="NZ_BAABAW010000011.1"/>
</dbReference>
<keyword evidence="1" id="KW-0175">Coiled coil</keyword>
<keyword evidence="4" id="KW-1185">Reference proteome</keyword>
<comment type="caution">
    <text evidence="3">The sequence shown here is derived from an EMBL/GenBank/DDBJ whole genome shotgun (WGS) entry which is preliminary data.</text>
</comment>
<organism evidence="3 4">
    <name type="scientific">Aquimarina gracilis</name>
    <dbReference type="NCBI Taxonomy" id="874422"/>
    <lineage>
        <taxon>Bacteria</taxon>
        <taxon>Pseudomonadati</taxon>
        <taxon>Bacteroidota</taxon>
        <taxon>Flavobacteriia</taxon>
        <taxon>Flavobacteriales</taxon>
        <taxon>Flavobacteriaceae</taxon>
        <taxon>Aquimarina</taxon>
    </lineage>
</organism>
<feature type="chain" id="PRO_5046551708" description="Endosialidase-like protein" evidence="2">
    <location>
        <begin position="19"/>
        <end position="430"/>
    </location>
</feature>
<evidence type="ECO:0008006" key="5">
    <source>
        <dbReference type="Google" id="ProtNLM"/>
    </source>
</evidence>
<evidence type="ECO:0000256" key="2">
    <source>
        <dbReference type="SAM" id="SignalP"/>
    </source>
</evidence>
<dbReference type="EMBL" id="JAYKLX010000010">
    <property type="protein sequence ID" value="MEB3347734.1"/>
    <property type="molecule type" value="Genomic_DNA"/>
</dbReference>
<protein>
    <recommendedName>
        <fullName evidence="5">Endosialidase-like protein</fullName>
    </recommendedName>
</protein>
<name>A0ABU6A0U2_9FLAO</name>
<accession>A0ABU6A0U2</accession>